<dbReference type="SUPFAM" id="SSF55154">
    <property type="entry name" value="CYTH-like phosphatases"/>
    <property type="match status" value="1"/>
</dbReference>
<dbReference type="OrthoDB" id="9805588at2"/>
<dbReference type="Gene3D" id="2.40.320.10">
    <property type="entry name" value="Hypothetical Protein Pfu-838710-001"/>
    <property type="match status" value="1"/>
</dbReference>
<evidence type="ECO:0000313" key="1">
    <source>
        <dbReference type="EMBL" id="RHA40303.1"/>
    </source>
</evidence>
<proteinExistence type="predicted"/>
<gene>
    <name evidence="1" type="ORF">D1825_10375</name>
</gene>
<accession>A0A413RL28</accession>
<keyword evidence="2" id="KW-1185">Reference proteome</keyword>
<dbReference type="AlphaFoldDB" id="A0A413RL28"/>
<sequence>MASRFELVERERRFLAPGPPPADAVVATRTIHDRYLDGTRLRVRLMMPGRDGTDAERKLTQKVPGAPWGTLTTIYLSADEHAALASLPAATLSKTRLSVPPLGYDVFDGHLAGLVLAEVEFDSDESAARFVAPPGLVEVTHDERFTGGRLVRASSDEVRGWISSLR</sequence>
<dbReference type="RefSeq" id="WP_118767352.1">
    <property type="nucleotide sequence ID" value="NZ_QWKP01000196.1"/>
</dbReference>
<evidence type="ECO:0000313" key="2">
    <source>
        <dbReference type="Proteomes" id="UP000283374"/>
    </source>
</evidence>
<organism evidence="1 2">
    <name type="scientific">Cellulomonas rhizosphaerae</name>
    <dbReference type="NCBI Taxonomy" id="2293719"/>
    <lineage>
        <taxon>Bacteria</taxon>
        <taxon>Bacillati</taxon>
        <taxon>Actinomycetota</taxon>
        <taxon>Actinomycetes</taxon>
        <taxon>Micrococcales</taxon>
        <taxon>Cellulomonadaceae</taxon>
        <taxon>Cellulomonas</taxon>
    </lineage>
</organism>
<dbReference type="Proteomes" id="UP000283374">
    <property type="component" value="Unassembled WGS sequence"/>
</dbReference>
<dbReference type="EMBL" id="QWKP01000196">
    <property type="protein sequence ID" value="RHA40303.1"/>
    <property type="molecule type" value="Genomic_DNA"/>
</dbReference>
<protein>
    <recommendedName>
        <fullName evidence="3">CYTH domain-containing protein</fullName>
    </recommendedName>
</protein>
<reference evidence="1 2" key="1">
    <citation type="submission" date="2018-08" db="EMBL/GenBank/DDBJ databases">
        <title>Cellulomonas rhizosphaerae sp. nov., a novel actinomycete isolated from soil.</title>
        <authorList>
            <person name="Tian Y."/>
        </authorList>
    </citation>
    <scope>NUCLEOTIDE SEQUENCE [LARGE SCALE GENOMIC DNA]</scope>
    <source>
        <strain evidence="1 2">NEAU-TCZ24</strain>
    </source>
</reference>
<comment type="caution">
    <text evidence="1">The sequence shown here is derived from an EMBL/GenBank/DDBJ whole genome shotgun (WGS) entry which is preliminary data.</text>
</comment>
<name>A0A413RL28_9CELL</name>
<evidence type="ECO:0008006" key="3">
    <source>
        <dbReference type="Google" id="ProtNLM"/>
    </source>
</evidence>
<dbReference type="InterPro" id="IPR033469">
    <property type="entry name" value="CYTH-like_dom_sf"/>
</dbReference>